<comment type="subcellular location">
    <subcellularLocation>
        <location evidence="1">Nucleus</location>
    </subcellularLocation>
</comment>
<dbReference type="PANTHER" id="PTHR12396">
    <property type="entry name" value="METHYL-CPG BINDING PROTEIN, MBD"/>
    <property type="match status" value="1"/>
</dbReference>
<feature type="domain" description="MBD" evidence="7">
    <location>
        <begin position="76"/>
        <end position="146"/>
    </location>
</feature>
<keyword evidence="2" id="KW-0805">Transcription regulation</keyword>
<keyword evidence="4" id="KW-0804">Transcription</keyword>
<evidence type="ECO:0000256" key="5">
    <source>
        <dbReference type="ARBA" id="ARBA00023242"/>
    </source>
</evidence>
<keyword evidence="3" id="KW-0238">DNA-binding</keyword>
<evidence type="ECO:0000259" key="7">
    <source>
        <dbReference type="PROSITE" id="PS50982"/>
    </source>
</evidence>
<dbReference type="PROSITE" id="PS50982">
    <property type="entry name" value="MBD"/>
    <property type="match status" value="2"/>
</dbReference>
<evidence type="ECO:0000256" key="4">
    <source>
        <dbReference type="ARBA" id="ARBA00023163"/>
    </source>
</evidence>
<dbReference type="Gene3D" id="3.30.890.10">
    <property type="entry name" value="Methyl-cpg-binding Protein 2, Chain A"/>
    <property type="match status" value="2"/>
</dbReference>
<feature type="region of interest" description="Disordered" evidence="6">
    <location>
        <begin position="34"/>
        <end position="90"/>
    </location>
</feature>
<reference evidence="8" key="1">
    <citation type="submission" date="2021-01" db="EMBL/GenBank/DDBJ databases">
        <authorList>
            <person name="Corre E."/>
            <person name="Pelletier E."/>
            <person name="Niang G."/>
            <person name="Scheremetjew M."/>
            <person name="Finn R."/>
            <person name="Kale V."/>
            <person name="Holt S."/>
            <person name="Cochrane G."/>
            <person name="Meng A."/>
            <person name="Brown T."/>
            <person name="Cohen L."/>
        </authorList>
    </citation>
    <scope>NUCLEOTIDE SEQUENCE</scope>
    <source>
        <strain evidence="8">308</strain>
    </source>
</reference>
<dbReference type="Pfam" id="PF01429">
    <property type="entry name" value="MBD"/>
    <property type="match status" value="1"/>
</dbReference>
<evidence type="ECO:0000256" key="2">
    <source>
        <dbReference type="ARBA" id="ARBA00023015"/>
    </source>
</evidence>
<dbReference type="InterPro" id="IPR016177">
    <property type="entry name" value="DNA-bd_dom_sf"/>
</dbReference>
<evidence type="ECO:0000313" key="8">
    <source>
        <dbReference type="EMBL" id="CAD8873606.1"/>
    </source>
</evidence>
<protein>
    <recommendedName>
        <fullName evidence="7">MBD domain-containing protein</fullName>
    </recommendedName>
</protein>
<accession>A0A7S1B398</accession>
<dbReference type="InterPro" id="IPR001739">
    <property type="entry name" value="Methyl_CpG_DNA-bd"/>
</dbReference>
<name>A0A7S1B398_9STRA</name>
<dbReference type="AlphaFoldDB" id="A0A7S1B398"/>
<dbReference type="GO" id="GO:0005634">
    <property type="term" value="C:nucleus"/>
    <property type="evidence" value="ECO:0007669"/>
    <property type="project" value="UniProtKB-SubCell"/>
</dbReference>
<feature type="domain" description="MBD" evidence="7">
    <location>
        <begin position="207"/>
        <end position="281"/>
    </location>
</feature>
<keyword evidence="5" id="KW-0539">Nucleus</keyword>
<evidence type="ECO:0000256" key="3">
    <source>
        <dbReference type="ARBA" id="ARBA00023125"/>
    </source>
</evidence>
<feature type="compositionally biased region" description="Polar residues" evidence="6">
    <location>
        <begin position="167"/>
        <end position="184"/>
    </location>
</feature>
<feature type="region of interest" description="Disordered" evidence="6">
    <location>
        <begin position="160"/>
        <end position="203"/>
    </location>
</feature>
<feature type="compositionally biased region" description="Polar residues" evidence="6">
    <location>
        <begin position="69"/>
        <end position="82"/>
    </location>
</feature>
<feature type="region of interest" description="Disordered" evidence="6">
    <location>
        <begin position="261"/>
        <end position="281"/>
    </location>
</feature>
<feature type="compositionally biased region" description="Basic residues" evidence="6">
    <location>
        <begin position="58"/>
        <end position="68"/>
    </location>
</feature>
<feature type="compositionally biased region" description="Basic and acidic residues" evidence="6">
    <location>
        <begin position="46"/>
        <end position="55"/>
    </location>
</feature>
<organism evidence="8">
    <name type="scientific">Corethron hystrix</name>
    <dbReference type="NCBI Taxonomy" id="216773"/>
    <lineage>
        <taxon>Eukaryota</taxon>
        <taxon>Sar</taxon>
        <taxon>Stramenopiles</taxon>
        <taxon>Ochrophyta</taxon>
        <taxon>Bacillariophyta</taxon>
        <taxon>Coscinodiscophyceae</taxon>
        <taxon>Corethrophycidae</taxon>
        <taxon>Corethrales</taxon>
        <taxon>Corethraceae</taxon>
        <taxon>Corethron</taxon>
    </lineage>
</organism>
<gene>
    <name evidence="8" type="ORF">CHYS00102_LOCUS764</name>
</gene>
<evidence type="ECO:0000256" key="6">
    <source>
        <dbReference type="SAM" id="MobiDB-lite"/>
    </source>
</evidence>
<dbReference type="SUPFAM" id="SSF54171">
    <property type="entry name" value="DNA-binding domain"/>
    <property type="match status" value="2"/>
</dbReference>
<dbReference type="EMBL" id="HBFR01001179">
    <property type="protein sequence ID" value="CAD8873606.1"/>
    <property type="molecule type" value="Transcribed_RNA"/>
</dbReference>
<proteinExistence type="predicted"/>
<dbReference type="GO" id="GO:0003677">
    <property type="term" value="F:DNA binding"/>
    <property type="evidence" value="ECO:0007669"/>
    <property type="project" value="UniProtKB-KW"/>
</dbReference>
<sequence length="281" mass="31718">MSEEENRFEIVKQNKARAAIGLEPIDRLISCDGRKIMNTPTLNNETETKSKDEASKTAPHKKTTRTKHALSSNKSHSTTNGVDDTLPPGWTVKVIERKKKGARADRYWHSPDGVVYRSRKQVDIFLKKRIAKSNDVQAPSTRITRSAKVSELKKLIVPVQNVKRAKSQTPPQHSRNSGLENGGSTEKLPKSTNSKNRNNLKKNDRNIADFECEAEGLPNGWKKRGYKRKNGEKRGIIDTYWFSPSGVKFRSVPEIKKFMRTDPEKSGYDPALITGFNSGKK</sequence>
<evidence type="ECO:0000256" key="1">
    <source>
        <dbReference type="ARBA" id="ARBA00004123"/>
    </source>
</evidence>